<evidence type="ECO:0000313" key="15">
    <source>
        <dbReference type="Proteomes" id="UP001501411"/>
    </source>
</evidence>
<evidence type="ECO:0000256" key="7">
    <source>
        <dbReference type="ARBA" id="ARBA00023004"/>
    </source>
</evidence>
<evidence type="ECO:0000256" key="8">
    <source>
        <dbReference type="ARBA" id="ARBA00023065"/>
    </source>
</evidence>
<keyword evidence="3 12" id="KW-1134">Transmembrane beta strand</keyword>
<evidence type="ECO:0000313" key="14">
    <source>
        <dbReference type="EMBL" id="GAA4806300.1"/>
    </source>
</evidence>
<comment type="subcellular location">
    <subcellularLocation>
        <location evidence="1 12">Cell outer membrane</location>
        <topology evidence="1 12">Multi-pass membrane protein</topology>
    </subcellularLocation>
</comment>
<keyword evidence="2 12" id="KW-0813">Transport</keyword>
<protein>
    <recommendedName>
        <fullName evidence="13">TonB-dependent receptor-like beta-barrel domain-containing protein</fullName>
    </recommendedName>
</protein>
<keyword evidence="4" id="KW-0410">Iron transport</keyword>
<dbReference type="PROSITE" id="PS52016">
    <property type="entry name" value="TONB_DEPENDENT_REC_3"/>
    <property type="match status" value="1"/>
</dbReference>
<organism evidence="14 15">
    <name type="scientific">Olivibacter ginsenosidimutans</name>
    <dbReference type="NCBI Taxonomy" id="1176537"/>
    <lineage>
        <taxon>Bacteria</taxon>
        <taxon>Pseudomonadati</taxon>
        <taxon>Bacteroidota</taxon>
        <taxon>Sphingobacteriia</taxon>
        <taxon>Sphingobacteriales</taxon>
        <taxon>Sphingobacteriaceae</taxon>
        <taxon>Olivibacter</taxon>
    </lineage>
</organism>
<keyword evidence="10 12" id="KW-0472">Membrane</keyword>
<dbReference type="InterPro" id="IPR000531">
    <property type="entry name" value="Beta-barrel_TonB"/>
</dbReference>
<evidence type="ECO:0000256" key="9">
    <source>
        <dbReference type="ARBA" id="ARBA00023077"/>
    </source>
</evidence>
<dbReference type="Gene3D" id="2.40.170.20">
    <property type="entry name" value="TonB-dependent receptor, beta-barrel domain"/>
    <property type="match status" value="1"/>
</dbReference>
<feature type="domain" description="TonB-dependent receptor-like beta-barrel" evidence="13">
    <location>
        <begin position="157"/>
        <end position="562"/>
    </location>
</feature>
<dbReference type="PANTHER" id="PTHR32552">
    <property type="entry name" value="FERRICHROME IRON RECEPTOR-RELATED"/>
    <property type="match status" value="1"/>
</dbReference>
<keyword evidence="15" id="KW-1185">Reference proteome</keyword>
<evidence type="ECO:0000256" key="5">
    <source>
        <dbReference type="ARBA" id="ARBA00022692"/>
    </source>
</evidence>
<evidence type="ECO:0000256" key="10">
    <source>
        <dbReference type="ARBA" id="ARBA00023136"/>
    </source>
</evidence>
<dbReference type="Gene3D" id="2.170.130.10">
    <property type="entry name" value="TonB-dependent receptor, plug domain"/>
    <property type="match status" value="1"/>
</dbReference>
<evidence type="ECO:0000256" key="4">
    <source>
        <dbReference type="ARBA" id="ARBA00022496"/>
    </source>
</evidence>
<name>A0ABP9C8I5_9SPHI</name>
<dbReference type="InterPro" id="IPR036942">
    <property type="entry name" value="Beta-barrel_TonB_sf"/>
</dbReference>
<evidence type="ECO:0000256" key="2">
    <source>
        <dbReference type="ARBA" id="ARBA00022448"/>
    </source>
</evidence>
<dbReference type="Pfam" id="PF00593">
    <property type="entry name" value="TonB_dep_Rec_b-barrel"/>
    <property type="match status" value="1"/>
</dbReference>
<dbReference type="NCBIfam" id="TIGR01783">
    <property type="entry name" value="TonB-siderophor"/>
    <property type="match status" value="1"/>
</dbReference>
<gene>
    <name evidence="14" type="ORF">GCM10023231_39400</name>
</gene>
<dbReference type="InterPro" id="IPR039426">
    <property type="entry name" value="TonB-dep_rcpt-like"/>
</dbReference>
<reference evidence="15" key="1">
    <citation type="journal article" date="2019" name="Int. J. Syst. Evol. Microbiol.">
        <title>The Global Catalogue of Microorganisms (GCM) 10K type strain sequencing project: providing services to taxonomists for standard genome sequencing and annotation.</title>
        <authorList>
            <consortium name="The Broad Institute Genomics Platform"/>
            <consortium name="The Broad Institute Genome Sequencing Center for Infectious Disease"/>
            <person name="Wu L."/>
            <person name="Ma J."/>
        </authorList>
    </citation>
    <scope>NUCLEOTIDE SEQUENCE [LARGE SCALE GENOMIC DNA]</scope>
    <source>
        <strain evidence="15">JCM 18200</strain>
    </source>
</reference>
<dbReference type="EMBL" id="BAABIQ010000044">
    <property type="protein sequence ID" value="GAA4806300.1"/>
    <property type="molecule type" value="Genomic_DNA"/>
</dbReference>
<keyword evidence="11 12" id="KW-0998">Cell outer membrane</keyword>
<dbReference type="CDD" id="cd01347">
    <property type="entry name" value="ligand_gated_channel"/>
    <property type="match status" value="1"/>
</dbReference>
<keyword evidence="8" id="KW-0406">Ion transport</keyword>
<dbReference type="Proteomes" id="UP001501411">
    <property type="component" value="Unassembled WGS sequence"/>
</dbReference>
<sequence>MALDARTQTDIFNLERVEVLKGPSGTLFGGQMAGYGGVVNNVTKKPFESFRGEVTYTAGSFGLNRFTADVNSPLNADRTALMRVNVFGHSENSFQDYGFLRNAGAAVSLAFKPNDKTTVRFDADVTIPTKNLNGYTRPTKGLTASSIRDLHMDFKRSLSSDDIGTPRSTVNAMAEIERKLSDHWISRTSYQHGQSGEKGSIFFVTYFLDNENIQRRFRIFENYQIVTDNIQQNFTGDFKIGSVRNRMVVGLDYFSRTLHNQSMQPIFQIYDTVAINDPNGWTPIAKSRINDIRQEKGQPSTNDITGEKTYGAYFSDVVNMTDNLMAMLSLRVDRFERQSSRHNGVEADDGDGQTQFSPKLGLVYQPVKDKVALFASYLNGFSNPAPSLNSETETYTYWKPEQANQWEGGVKLDLLDGKLSSTISYYNIEVKDKVRSLGDGSSVQDGTQQSKGIEFDIIANPLPGLNIVAGYGYNDNTFTKDTEANQGKRAPWTPVNVANFWLSYRLMTGTAKGLGAGIGGNYAGKTYFDVDELFSVPSSTLFSATVFYDQPKYRIGLKCNNLSNEHYWNFYGQPQKPREVLLNVSYKF</sequence>
<dbReference type="InterPro" id="IPR037066">
    <property type="entry name" value="Plug_dom_sf"/>
</dbReference>
<comment type="similarity">
    <text evidence="12">Belongs to the TonB-dependent receptor family.</text>
</comment>
<proteinExistence type="inferred from homology"/>
<dbReference type="RefSeq" id="WP_345234740.1">
    <property type="nucleotide sequence ID" value="NZ_BAABIQ010000044.1"/>
</dbReference>
<evidence type="ECO:0000256" key="1">
    <source>
        <dbReference type="ARBA" id="ARBA00004571"/>
    </source>
</evidence>
<evidence type="ECO:0000256" key="3">
    <source>
        <dbReference type="ARBA" id="ARBA00022452"/>
    </source>
</evidence>
<dbReference type="PANTHER" id="PTHR32552:SF68">
    <property type="entry name" value="FERRICHROME OUTER MEMBRANE TRANSPORTER_PHAGE RECEPTOR"/>
    <property type="match status" value="1"/>
</dbReference>
<keyword evidence="9" id="KW-0798">TonB box</keyword>
<comment type="caution">
    <text evidence="14">The sequence shown here is derived from an EMBL/GenBank/DDBJ whole genome shotgun (WGS) entry which is preliminary data.</text>
</comment>
<accession>A0ABP9C8I5</accession>
<keyword evidence="5 12" id="KW-0812">Transmembrane</keyword>
<keyword evidence="7" id="KW-0408">Iron</keyword>
<evidence type="ECO:0000256" key="6">
    <source>
        <dbReference type="ARBA" id="ARBA00022729"/>
    </source>
</evidence>
<evidence type="ECO:0000256" key="11">
    <source>
        <dbReference type="ARBA" id="ARBA00023237"/>
    </source>
</evidence>
<dbReference type="SUPFAM" id="SSF56935">
    <property type="entry name" value="Porins"/>
    <property type="match status" value="1"/>
</dbReference>
<evidence type="ECO:0000256" key="12">
    <source>
        <dbReference type="PROSITE-ProRule" id="PRU01360"/>
    </source>
</evidence>
<dbReference type="InterPro" id="IPR010105">
    <property type="entry name" value="TonB_sidphr_rcpt"/>
</dbReference>
<keyword evidence="6" id="KW-0732">Signal</keyword>
<evidence type="ECO:0000259" key="13">
    <source>
        <dbReference type="Pfam" id="PF00593"/>
    </source>
</evidence>